<keyword evidence="3" id="KW-1185">Reference proteome</keyword>
<feature type="region of interest" description="Disordered" evidence="1">
    <location>
        <begin position="91"/>
        <end position="110"/>
    </location>
</feature>
<reference evidence="3" key="1">
    <citation type="journal article" date="2019" name="Int. J. Syst. Evol. Microbiol.">
        <title>The Global Catalogue of Microorganisms (GCM) 10K type strain sequencing project: providing services to taxonomists for standard genome sequencing and annotation.</title>
        <authorList>
            <consortium name="The Broad Institute Genomics Platform"/>
            <consortium name="The Broad Institute Genome Sequencing Center for Infectious Disease"/>
            <person name="Wu L."/>
            <person name="Ma J."/>
        </authorList>
    </citation>
    <scope>NUCLEOTIDE SEQUENCE [LARGE SCALE GENOMIC DNA]</scope>
    <source>
        <strain evidence="3">CCUG 59189</strain>
    </source>
</reference>
<dbReference type="Proteomes" id="UP001597262">
    <property type="component" value="Unassembled WGS sequence"/>
</dbReference>
<comment type="caution">
    <text evidence="2">The sequence shown here is derived from an EMBL/GenBank/DDBJ whole genome shotgun (WGS) entry which is preliminary data.</text>
</comment>
<evidence type="ECO:0000313" key="2">
    <source>
        <dbReference type="EMBL" id="MFD1177057.1"/>
    </source>
</evidence>
<gene>
    <name evidence="2" type="ORF">ACFQ3W_12195</name>
</gene>
<dbReference type="RefSeq" id="WP_379319503.1">
    <property type="nucleotide sequence ID" value="NZ_JBHTLM010000007.1"/>
</dbReference>
<accession>A0ABW3RYH3</accession>
<sequence>MTRNIQAYFQSEDLVEGARMSLLSYRTEQVEAGHVEDSVAANDNLIVPLLPVSTGTMSTGGSPGTVPIPLTGTMRGGQSILPVIAFGDRNAGDTLNGEQSEAVSGEHRKDPVMDTIDTNDRPQGWKYVLSAKVQEEDYDSIVSKLREQGAFIPDTK</sequence>
<evidence type="ECO:0000256" key="1">
    <source>
        <dbReference type="SAM" id="MobiDB-lite"/>
    </source>
</evidence>
<evidence type="ECO:0000313" key="3">
    <source>
        <dbReference type="Proteomes" id="UP001597262"/>
    </source>
</evidence>
<organism evidence="2 3">
    <name type="scientific">Paenibacillus puldeungensis</name>
    <dbReference type="NCBI Taxonomy" id="696536"/>
    <lineage>
        <taxon>Bacteria</taxon>
        <taxon>Bacillati</taxon>
        <taxon>Bacillota</taxon>
        <taxon>Bacilli</taxon>
        <taxon>Bacillales</taxon>
        <taxon>Paenibacillaceae</taxon>
        <taxon>Paenibacillus</taxon>
    </lineage>
</organism>
<name>A0ABW3RYH3_9BACL</name>
<proteinExistence type="predicted"/>
<dbReference type="EMBL" id="JBHTLM010000007">
    <property type="protein sequence ID" value="MFD1177057.1"/>
    <property type="molecule type" value="Genomic_DNA"/>
</dbReference>
<evidence type="ECO:0008006" key="4">
    <source>
        <dbReference type="Google" id="ProtNLM"/>
    </source>
</evidence>
<protein>
    <recommendedName>
        <fullName evidence="4">SPOR domain-containing protein</fullName>
    </recommendedName>
</protein>